<dbReference type="OrthoDB" id="7619808at2"/>
<dbReference type="Proteomes" id="UP000294963">
    <property type="component" value="Unassembled WGS sequence"/>
</dbReference>
<comment type="caution">
    <text evidence="2">The sequence shown here is derived from an EMBL/GenBank/DDBJ whole genome shotgun (WGS) entry which is preliminary data.</text>
</comment>
<accession>A0A4V2QZN2</accession>
<dbReference type="Pfam" id="PF08818">
    <property type="entry name" value="DUF1801"/>
    <property type="match status" value="1"/>
</dbReference>
<organism evidence="2 3">
    <name type="scientific">Acinetobacter calcoaceticus</name>
    <dbReference type="NCBI Taxonomy" id="471"/>
    <lineage>
        <taxon>Bacteria</taxon>
        <taxon>Pseudomonadati</taxon>
        <taxon>Pseudomonadota</taxon>
        <taxon>Gammaproteobacteria</taxon>
        <taxon>Moraxellales</taxon>
        <taxon>Moraxellaceae</taxon>
        <taxon>Acinetobacter</taxon>
        <taxon>Acinetobacter calcoaceticus/baumannii complex</taxon>
    </lineage>
</organism>
<dbReference type="SUPFAM" id="SSF159888">
    <property type="entry name" value="YdhG-like"/>
    <property type="match status" value="1"/>
</dbReference>
<evidence type="ECO:0000313" key="3">
    <source>
        <dbReference type="Proteomes" id="UP000294963"/>
    </source>
</evidence>
<evidence type="ECO:0000259" key="1">
    <source>
        <dbReference type="Pfam" id="PF08818"/>
    </source>
</evidence>
<reference evidence="2 3" key="1">
    <citation type="submission" date="2019-03" db="EMBL/GenBank/DDBJ databases">
        <title>Genomic analyses of the natural microbiome of Caenorhabditis elegans.</title>
        <authorList>
            <person name="Samuel B."/>
        </authorList>
    </citation>
    <scope>NUCLEOTIDE SEQUENCE [LARGE SCALE GENOMIC DNA]</scope>
    <source>
        <strain evidence="2 3">JUb89</strain>
    </source>
</reference>
<evidence type="ECO:0000313" key="2">
    <source>
        <dbReference type="EMBL" id="TCM61438.1"/>
    </source>
</evidence>
<dbReference type="InterPro" id="IPR014922">
    <property type="entry name" value="YdhG-like"/>
</dbReference>
<proteinExistence type="predicted"/>
<keyword evidence="3" id="KW-1185">Reference proteome</keyword>
<dbReference type="AlphaFoldDB" id="A0A4V2QZN2"/>
<dbReference type="EMBL" id="SLVJ01000028">
    <property type="protein sequence ID" value="TCM61438.1"/>
    <property type="molecule type" value="Genomic_DNA"/>
</dbReference>
<gene>
    <name evidence="2" type="ORF">EC844_12836</name>
</gene>
<sequence length="120" mass="13482">MTSEKVSKLLDDIQLLHPTFYTLVVAVREIIFDLDPLVTEEVKYGGILFSKGTAFGGIFCYAKHVSMEFSSGATLADDYQQLQGSGKFRRHIKLRTCDDIHSTHLTEYISLALAQATDHR</sequence>
<protein>
    <submittedName>
        <fullName evidence="2">Uncharacterized protein DUF1801</fullName>
    </submittedName>
</protein>
<feature type="domain" description="YdhG-like" evidence="1">
    <location>
        <begin position="26"/>
        <end position="112"/>
    </location>
</feature>
<name>A0A4V2QZN2_ACICA</name>